<keyword evidence="2" id="KW-0812">Transmembrane</keyword>
<keyword evidence="2" id="KW-1133">Transmembrane helix</keyword>
<feature type="region of interest" description="Disordered" evidence="1">
    <location>
        <begin position="27"/>
        <end position="49"/>
    </location>
</feature>
<protein>
    <submittedName>
        <fullName evidence="3">Uncharacterized protein</fullName>
    </submittedName>
</protein>
<dbReference type="Proteomes" id="UP001194539">
    <property type="component" value="Unassembled WGS sequence"/>
</dbReference>
<dbReference type="RefSeq" id="WP_197969077.1">
    <property type="nucleotide sequence ID" value="NZ_JACEGD010000045.1"/>
</dbReference>
<sequence length="49" mass="4998">MTLFQGLVVLGGIALLAIIFVGFVKGDSVKPDDTPERFSGGGPGGDFSN</sequence>
<feature type="compositionally biased region" description="Gly residues" evidence="1">
    <location>
        <begin position="39"/>
        <end position="49"/>
    </location>
</feature>
<evidence type="ECO:0000256" key="1">
    <source>
        <dbReference type="SAM" id="MobiDB-lite"/>
    </source>
</evidence>
<evidence type="ECO:0000256" key="2">
    <source>
        <dbReference type="SAM" id="Phobius"/>
    </source>
</evidence>
<evidence type="ECO:0000313" key="3">
    <source>
        <dbReference type="EMBL" id="MBH5391309.1"/>
    </source>
</evidence>
<gene>
    <name evidence="3" type="ORF">H1B27_34280</name>
</gene>
<evidence type="ECO:0000313" key="4">
    <source>
        <dbReference type="Proteomes" id="UP001194539"/>
    </source>
</evidence>
<feature type="transmembrane region" description="Helical" evidence="2">
    <location>
        <begin position="6"/>
        <end position="24"/>
    </location>
</feature>
<reference evidence="3 4" key="1">
    <citation type="submission" date="2020-07" db="EMBL/GenBank/DDBJ databases">
        <title>Bradyrhizobium diversity isolated from nodules of indigenous legumes of Western Australia.</title>
        <authorList>
            <person name="Klepa M.S."/>
        </authorList>
    </citation>
    <scope>NUCLEOTIDE SEQUENCE [LARGE SCALE GENOMIC DNA]</scope>
    <source>
        <strain evidence="3 4">CNPSo 4019</strain>
    </source>
</reference>
<accession>A0ABS0PDC4</accession>
<name>A0ABS0PDC4_9BRAD</name>
<proteinExistence type="predicted"/>
<keyword evidence="2" id="KW-0472">Membrane</keyword>
<feature type="compositionally biased region" description="Basic and acidic residues" evidence="1">
    <location>
        <begin position="27"/>
        <end position="36"/>
    </location>
</feature>
<comment type="caution">
    <text evidence="3">The sequence shown here is derived from an EMBL/GenBank/DDBJ whole genome shotgun (WGS) entry which is preliminary data.</text>
</comment>
<dbReference type="EMBL" id="JACEGD010000045">
    <property type="protein sequence ID" value="MBH5391309.1"/>
    <property type="molecule type" value="Genomic_DNA"/>
</dbReference>
<keyword evidence="4" id="KW-1185">Reference proteome</keyword>
<organism evidence="3 4">
    <name type="scientific">Bradyrhizobium diversitatis</name>
    <dbReference type="NCBI Taxonomy" id="2755406"/>
    <lineage>
        <taxon>Bacteria</taxon>
        <taxon>Pseudomonadati</taxon>
        <taxon>Pseudomonadota</taxon>
        <taxon>Alphaproteobacteria</taxon>
        <taxon>Hyphomicrobiales</taxon>
        <taxon>Nitrobacteraceae</taxon>
        <taxon>Bradyrhizobium</taxon>
    </lineage>
</organism>